<dbReference type="InterPro" id="IPR055378">
    <property type="entry name" value="GH3_C"/>
</dbReference>
<dbReference type="Pfam" id="PF03321">
    <property type="entry name" value="GH3"/>
    <property type="match status" value="1"/>
</dbReference>
<dbReference type="STRING" id="545694.TREPR_0856"/>
<name>F5YIP0_TREPZ</name>
<accession>F5YIP0</accession>
<evidence type="ECO:0000313" key="4">
    <source>
        <dbReference type="Proteomes" id="UP000009223"/>
    </source>
</evidence>
<dbReference type="KEGG" id="tpi:TREPR_0856"/>
<keyword evidence="4" id="KW-1185">Reference proteome</keyword>
<dbReference type="Pfam" id="PF23571">
    <property type="entry name" value="GH3_M"/>
    <property type="match status" value="1"/>
</dbReference>
<dbReference type="PANTHER" id="PTHR31901">
    <property type="entry name" value="GH3 DOMAIN-CONTAINING PROTEIN"/>
    <property type="match status" value="1"/>
</dbReference>
<dbReference type="HOGENOM" id="CLU_016249_3_2_12"/>
<feature type="domain" description="GH3 C-terminal" evidence="2">
    <location>
        <begin position="443"/>
        <end position="555"/>
    </location>
</feature>
<dbReference type="OrthoDB" id="614636at2"/>
<proteinExistence type="predicted"/>
<dbReference type="RefSeq" id="WP_015709193.1">
    <property type="nucleotide sequence ID" value="NC_015578.1"/>
</dbReference>
<reference evidence="3 4" key="2">
    <citation type="journal article" date="2011" name="ISME J.">
        <title>RNA-seq reveals cooperative metabolic interactions between two termite-gut spirochete species in co-culture.</title>
        <authorList>
            <person name="Rosenthal A.Z."/>
            <person name="Matson E.G."/>
            <person name="Eldar A."/>
            <person name="Leadbetter J.R."/>
        </authorList>
    </citation>
    <scope>NUCLEOTIDE SEQUENCE [LARGE SCALE GENOMIC DNA]</scope>
    <source>
        <strain evidence="4">ATCC BAA-887 / DSM 12427 / ZAS-2</strain>
    </source>
</reference>
<dbReference type="GO" id="GO:0016881">
    <property type="term" value="F:acid-amino acid ligase activity"/>
    <property type="evidence" value="ECO:0007669"/>
    <property type="project" value="TreeGrafter"/>
</dbReference>
<sequence>MAIKKVKGWWLIRLALTIVGKKGIGELMKSSKNAIKAQEQTLRGFLTAAKDTVYGKEHRFDTILEASGAQDLFERYRKQVPINDYENFRPYIERHKLGEADVLLPGKPKMYATTSGTTKEPKWVPITEQYYQEVYKVMNQLWFYAMIMNKPKVFYGKMLSIVGKAIEGAAPDGTVYGSISGISQRDMPNFMKALHIAPADIFSIPDYKARYYALMRFGIEQDCTSIVTANPSTLVEMQSNANEFYDEYVVDIEQGTLSRKFPIPDEIRTVLEACLKPNPERAAELRQLKVRYGSVLPKHYWPNMQVVNVWFCGNTHVFFEKVRDSFPETCVFHEFGYFATECRPGIVLKSNTQDTVIFGHKVYLEFIHESELESENPHIYQMYEVKRGERYCMIVTTSAGLYRYNMNDLVEITGFINQFPTLKLIQKVNGTVNITGEKLHERQFIEAVHAAERDTGNRVAFFVGFADITKPTYRFYYEFVNADINQEKAESFTRVLDGYLKQYNIEYEAKRSSDRLKHPETALLVNESFEKFKSTCIDKGYRDGQFKVNLLMQDEKRHALFKELVR</sequence>
<evidence type="ECO:0000259" key="1">
    <source>
        <dbReference type="Pfam" id="PF23571"/>
    </source>
</evidence>
<dbReference type="Proteomes" id="UP000009223">
    <property type="component" value="Chromosome"/>
</dbReference>
<evidence type="ECO:0000313" key="3">
    <source>
        <dbReference type="EMBL" id="AEF85069.1"/>
    </source>
</evidence>
<dbReference type="GO" id="GO:0005737">
    <property type="term" value="C:cytoplasm"/>
    <property type="evidence" value="ECO:0007669"/>
    <property type="project" value="TreeGrafter"/>
</dbReference>
<dbReference type="InterPro" id="IPR055377">
    <property type="entry name" value="GH3_M"/>
</dbReference>
<organism evidence="3 4">
    <name type="scientific">Treponema primitia (strain ATCC BAA-887 / DSM 12427 / ZAS-2)</name>
    <dbReference type="NCBI Taxonomy" id="545694"/>
    <lineage>
        <taxon>Bacteria</taxon>
        <taxon>Pseudomonadati</taxon>
        <taxon>Spirochaetota</taxon>
        <taxon>Spirochaetia</taxon>
        <taxon>Spirochaetales</taxon>
        <taxon>Treponemataceae</taxon>
        <taxon>Treponema</taxon>
    </lineage>
</organism>
<dbReference type="AlphaFoldDB" id="F5YIP0"/>
<evidence type="ECO:0000259" key="2">
    <source>
        <dbReference type="Pfam" id="PF23572"/>
    </source>
</evidence>
<gene>
    <name evidence="3" type="ordered locus">TREPR_0856</name>
</gene>
<reference evidence="4" key="1">
    <citation type="submission" date="2009-12" db="EMBL/GenBank/DDBJ databases">
        <title>Complete sequence of Treponema primitia strain ZAS-2.</title>
        <authorList>
            <person name="Tetu S.G."/>
            <person name="Matson E."/>
            <person name="Ren Q."/>
            <person name="Seshadri R."/>
            <person name="Elbourne L."/>
            <person name="Hassan K.A."/>
            <person name="Durkin A."/>
            <person name="Radune D."/>
            <person name="Mohamoud Y."/>
            <person name="Shay R."/>
            <person name="Jin S."/>
            <person name="Zhang X."/>
            <person name="Lucey K."/>
            <person name="Ballor N.R."/>
            <person name="Ottesen E."/>
            <person name="Rosenthal R."/>
            <person name="Allen A."/>
            <person name="Leadbetter J.R."/>
            <person name="Paulsen I.T."/>
        </authorList>
    </citation>
    <scope>NUCLEOTIDE SEQUENCE [LARGE SCALE GENOMIC DNA]</scope>
    <source>
        <strain evidence="4">ATCC BAA-887 / DSM 12427 / ZAS-2</strain>
    </source>
</reference>
<dbReference type="Pfam" id="PF23572">
    <property type="entry name" value="GH3_C"/>
    <property type="match status" value="1"/>
</dbReference>
<protein>
    <submittedName>
        <fullName evidence="3">GH3 auxin-responsive promoter superfamily</fullName>
    </submittedName>
</protein>
<feature type="domain" description="GH3 middle" evidence="1">
    <location>
        <begin position="356"/>
        <end position="427"/>
    </location>
</feature>
<dbReference type="PANTHER" id="PTHR31901:SF9">
    <property type="entry name" value="GH3 DOMAIN-CONTAINING PROTEIN"/>
    <property type="match status" value="1"/>
</dbReference>
<dbReference type="InterPro" id="IPR004993">
    <property type="entry name" value="GH3"/>
</dbReference>
<dbReference type="EMBL" id="CP001843">
    <property type="protein sequence ID" value="AEF85069.1"/>
    <property type="molecule type" value="Genomic_DNA"/>
</dbReference>
<dbReference type="eggNOG" id="COG3568">
    <property type="taxonomic scope" value="Bacteria"/>
</dbReference>